<keyword evidence="2" id="KW-1185">Reference proteome</keyword>
<dbReference type="Proteomes" id="UP000019226">
    <property type="component" value="Chromosome"/>
</dbReference>
<dbReference type="GeneID" id="82877382"/>
<accession>A0ABN4CDU2</accession>
<sequence>MISSCAVVDFFGPRPNSALVELAQTAQADANTTDDSELAQLRLTQSEELFAEINRVCGLEEDGMVPDSCAISEEDPAGPSASPEDAVAQLIELADDAPEDSRPLLISQAIALAEGHAPLPEEPQEEVLTEATSLLENEYATIYGLDVAEAHGASVDTESHEALTLELSELLGDTAPVADTAYEAEWPDDSDAQAFADELVQASHDRLSAAATTTDDPQWRSWLIHSAAKL</sequence>
<dbReference type="EMBL" id="CP004350">
    <property type="protein sequence ID" value="AHI19808.1"/>
    <property type="molecule type" value="Genomic_DNA"/>
</dbReference>
<gene>
    <name evidence="1" type="ORF">CCASEI_06160</name>
</gene>
<evidence type="ECO:0008006" key="3">
    <source>
        <dbReference type="Google" id="ProtNLM"/>
    </source>
</evidence>
<dbReference type="RefSeq" id="WP_025387456.1">
    <property type="nucleotide sequence ID" value="NZ_CP004350.1"/>
</dbReference>
<evidence type="ECO:0000313" key="2">
    <source>
        <dbReference type="Proteomes" id="UP000019226"/>
    </source>
</evidence>
<name>A0ABN4CDU2_9CORY</name>
<organism evidence="1 2">
    <name type="scientific">Corynebacterium casei LMG S-19264</name>
    <dbReference type="NCBI Taxonomy" id="1285583"/>
    <lineage>
        <taxon>Bacteria</taxon>
        <taxon>Bacillati</taxon>
        <taxon>Actinomycetota</taxon>
        <taxon>Actinomycetes</taxon>
        <taxon>Mycobacteriales</taxon>
        <taxon>Corynebacteriaceae</taxon>
        <taxon>Corynebacterium</taxon>
    </lineage>
</organism>
<proteinExistence type="predicted"/>
<reference evidence="2" key="1">
    <citation type="submission" date="2013-02" db="EMBL/GenBank/DDBJ databases">
        <title>The complete genome sequence of Corynebacterium casei LMG S-19264 (=DSM 44701).</title>
        <authorList>
            <person name="Ruckert C."/>
            <person name="Albersmeier A."/>
            <person name="Kalinowski J."/>
        </authorList>
    </citation>
    <scope>NUCLEOTIDE SEQUENCE [LARGE SCALE GENOMIC DNA]</scope>
    <source>
        <strain evidence="2">LMG S-19264</strain>
    </source>
</reference>
<evidence type="ECO:0000313" key="1">
    <source>
        <dbReference type="EMBL" id="AHI19808.1"/>
    </source>
</evidence>
<protein>
    <recommendedName>
        <fullName evidence="3">DUF4439 domain-containing protein</fullName>
    </recommendedName>
</protein>